<dbReference type="PROSITE" id="PS01128">
    <property type="entry name" value="SHIKIMATE_KINASE"/>
    <property type="match status" value="1"/>
</dbReference>
<feature type="binding site" evidence="11">
    <location>
        <position position="84"/>
    </location>
    <ligand>
        <name>substrate</name>
    </ligand>
</feature>
<evidence type="ECO:0000256" key="9">
    <source>
        <dbReference type="ARBA" id="ARBA00023141"/>
    </source>
</evidence>
<accession>A0A1A8TRF6</accession>
<feature type="binding site" evidence="11">
    <location>
        <position position="60"/>
    </location>
    <ligand>
        <name>substrate</name>
    </ligand>
</feature>
<comment type="subcellular location">
    <subcellularLocation>
        <location evidence="11">Cytoplasm</location>
    </subcellularLocation>
</comment>
<dbReference type="InterPro" id="IPR031322">
    <property type="entry name" value="Shikimate/glucono_kinase"/>
</dbReference>
<dbReference type="SUPFAM" id="SSF52540">
    <property type="entry name" value="P-loop containing nucleoside triphosphate hydrolases"/>
    <property type="match status" value="1"/>
</dbReference>
<comment type="catalytic activity">
    <reaction evidence="10 11">
        <text>shikimate + ATP = 3-phosphoshikimate + ADP + H(+)</text>
        <dbReference type="Rhea" id="RHEA:13121"/>
        <dbReference type="ChEBI" id="CHEBI:15378"/>
        <dbReference type="ChEBI" id="CHEBI:30616"/>
        <dbReference type="ChEBI" id="CHEBI:36208"/>
        <dbReference type="ChEBI" id="CHEBI:145989"/>
        <dbReference type="ChEBI" id="CHEBI:456216"/>
        <dbReference type="EC" id="2.7.1.71"/>
    </reaction>
</comment>
<reference evidence="12 13" key="1">
    <citation type="submission" date="2016-06" db="EMBL/GenBank/DDBJ databases">
        <authorList>
            <person name="Kjaerup R.B."/>
            <person name="Dalgaard T.S."/>
            <person name="Juul-Madsen H.R."/>
        </authorList>
    </citation>
    <scope>NUCLEOTIDE SEQUENCE [LARGE SCALE GENOMIC DNA]</scope>
    <source>
        <strain evidence="12 13">CECT 8886</strain>
    </source>
</reference>
<dbReference type="GO" id="GO:0005829">
    <property type="term" value="C:cytosol"/>
    <property type="evidence" value="ECO:0007669"/>
    <property type="project" value="TreeGrafter"/>
</dbReference>
<comment type="subunit">
    <text evidence="11">Monomer.</text>
</comment>
<dbReference type="Gene3D" id="3.40.50.300">
    <property type="entry name" value="P-loop containing nucleotide triphosphate hydrolases"/>
    <property type="match status" value="1"/>
</dbReference>
<evidence type="ECO:0000256" key="5">
    <source>
        <dbReference type="ARBA" id="ARBA00022679"/>
    </source>
</evidence>
<feature type="binding site" evidence="11">
    <location>
        <position position="36"/>
    </location>
    <ligand>
        <name>substrate</name>
    </ligand>
</feature>
<keyword evidence="11" id="KW-0460">Magnesium</keyword>
<dbReference type="GO" id="GO:0009073">
    <property type="term" value="P:aromatic amino acid family biosynthetic process"/>
    <property type="evidence" value="ECO:0007669"/>
    <property type="project" value="UniProtKB-KW"/>
</dbReference>
<dbReference type="GO" id="GO:0005524">
    <property type="term" value="F:ATP binding"/>
    <property type="evidence" value="ECO:0007669"/>
    <property type="project" value="UniProtKB-UniRule"/>
</dbReference>
<comment type="function">
    <text evidence="11">Catalyzes the specific phosphorylation of the 3-hydroxyl group of shikimic acid using ATP as a cosubstrate.</text>
</comment>
<evidence type="ECO:0000256" key="3">
    <source>
        <dbReference type="ARBA" id="ARBA00012154"/>
    </source>
</evidence>
<keyword evidence="5 11" id="KW-0808">Transferase</keyword>
<dbReference type="InterPro" id="IPR023000">
    <property type="entry name" value="Shikimate_kinase_CS"/>
</dbReference>
<sequence>MTNVPNIILVGPMGAGKTTIGRLLSQSLAREFYDSDKVIEENAGADIPWIFDKEGEEGFRKRETCTLVQMLNHQDDRIVLATGGGIVTRDENRKLLCDSNALVVYLYASVAQQLHRTSKSNHRPLLQNGNPKATLKKLFQVRDPLYREVANVIVETDSRHPKSVANKALDAIKRHLKTEKTLFNANVNR</sequence>
<dbReference type="OrthoDB" id="9800332at2"/>
<evidence type="ECO:0000256" key="7">
    <source>
        <dbReference type="ARBA" id="ARBA00022777"/>
    </source>
</evidence>
<proteinExistence type="inferred from homology"/>
<dbReference type="PRINTS" id="PR01100">
    <property type="entry name" value="SHIKIMTKNASE"/>
</dbReference>
<comment type="similarity">
    <text evidence="2 11">Belongs to the shikimate kinase family.</text>
</comment>
<name>A0A1A8TRF6_9GAMM</name>
<evidence type="ECO:0000256" key="2">
    <source>
        <dbReference type="ARBA" id="ARBA00006997"/>
    </source>
</evidence>
<dbReference type="UniPathway" id="UPA00053">
    <property type="reaction ID" value="UER00088"/>
</dbReference>
<dbReference type="CDD" id="cd00464">
    <property type="entry name" value="SK"/>
    <property type="match status" value="1"/>
</dbReference>
<evidence type="ECO:0000256" key="10">
    <source>
        <dbReference type="ARBA" id="ARBA00048567"/>
    </source>
</evidence>
<keyword evidence="13" id="KW-1185">Reference proteome</keyword>
<feature type="binding site" evidence="11">
    <location>
        <position position="18"/>
    </location>
    <ligand>
        <name>Mg(2+)</name>
        <dbReference type="ChEBI" id="CHEBI:18420"/>
    </ligand>
</feature>
<evidence type="ECO:0000256" key="11">
    <source>
        <dbReference type="HAMAP-Rule" id="MF_00109"/>
    </source>
</evidence>
<keyword evidence="11" id="KW-0479">Metal-binding</keyword>
<evidence type="ECO:0000256" key="4">
    <source>
        <dbReference type="ARBA" id="ARBA00022605"/>
    </source>
</evidence>
<evidence type="ECO:0000256" key="8">
    <source>
        <dbReference type="ARBA" id="ARBA00022840"/>
    </source>
</evidence>
<dbReference type="GO" id="GO:0000287">
    <property type="term" value="F:magnesium ion binding"/>
    <property type="evidence" value="ECO:0007669"/>
    <property type="project" value="UniProtKB-UniRule"/>
</dbReference>
<dbReference type="EC" id="2.7.1.71" evidence="3 11"/>
<keyword evidence="8 11" id="KW-0067">ATP-binding</keyword>
<keyword evidence="7 11" id="KW-0418">Kinase</keyword>
<feature type="binding site" evidence="11">
    <location>
        <position position="142"/>
    </location>
    <ligand>
        <name>substrate</name>
    </ligand>
</feature>
<dbReference type="Proteomes" id="UP000092544">
    <property type="component" value="Unassembled WGS sequence"/>
</dbReference>
<gene>
    <name evidence="12" type="primary">aroK_2</name>
    <name evidence="11" type="synonym">aroK</name>
    <name evidence="12" type="ORF">MSP8886_03578</name>
</gene>
<evidence type="ECO:0000313" key="12">
    <source>
        <dbReference type="EMBL" id="SBS36107.1"/>
    </source>
</evidence>
<dbReference type="RefSeq" id="WP_067018938.1">
    <property type="nucleotide sequence ID" value="NZ_FLOB01000011.1"/>
</dbReference>
<dbReference type="GO" id="GO:0009423">
    <property type="term" value="P:chorismate biosynthetic process"/>
    <property type="evidence" value="ECO:0007669"/>
    <property type="project" value="UniProtKB-UniRule"/>
</dbReference>
<feature type="binding site" evidence="11">
    <location>
        <begin position="14"/>
        <end position="19"/>
    </location>
    <ligand>
        <name>ATP</name>
        <dbReference type="ChEBI" id="CHEBI:30616"/>
    </ligand>
</feature>
<keyword evidence="4 11" id="KW-0028">Amino-acid biosynthesis</keyword>
<comment type="pathway">
    <text evidence="1 11">Metabolic intermediate biosynthesis; chorismate biosynthesis; chorismate from D-erythrose 4-phosphate and phosphoenolpyruvate: step 5/7.</text>
</comment>
<dbReference type="STRING" id="1792290.MSP8886_03578"/>
<keyword evidence="6 11" id="KW-0547">Nucleotide-binding</keyword>
<dbReference type="Pfam" id="PF01202">
    <property type="entry name" value="SKI"/>
    <property type="match status" value="1"/>
</dbReference>
<dbReference type="InterPro" id="IPR000623">
    <property type="entry name" value="Shikimate_kinase/TSH1"/>
</dbReference>
<dbReference type="PANTHER" id="PTHR21087:SF16">
    <property type="entry name" value="SHIKIMATE KINASE 1, CHLOROPLASTIC"/>
    <property type="match status" value="1"/>
</dbReference>
<dbReference type="GO" id="GO:0004765">
    <property type="term" value="F:shikimate kinase activity"/>
    <property type="evidence" value="ECO:0007669"/>
    <property type="project" value="UniProtKB-UniRule"/>
</dbReference>
<keyword evidence="9 11" id="KW-0057">Aromatic amino acid biosynthesis</keyword>
<dbReference type="PANTHER" id="PTHR21087">
    <property type="entry name" value="SHIKIMATE KINASE"/>
    <property type="match status" value="1"/>
</dbReference>
<feature type="binding site" evidence="11">
    <location>
        <position position="123"/>
    </location>
    <ligand>
        <name>ATP</name>
        <dbReference type="ChEBI" id="CHEBI:30616"/>
    </ligand>
</feature>
<evidence type="ECO:0000313" key="13">
    <source>
        <dbReference type="Proteomes" id="UP000092544"/>
    </source>
</evidence>
<evidence type="ECO:0000256" key="6">
    <source>
        <dbReference type="ARBA" id="ARBA00022741"/>
    </source>
</evidence>
<comment type="cofactor">
    <cofactor evidence="11">
        <name>Mg(2+)</name>
        <dbReference type="ChEBI" id="CHEBI:18420"/>
    </cofactor>
    <text evidence="11">Binds 1 Mg(2+) ion per subunit.</text>
</comment>
<protein>
    <recommendedName>
        <fullName evidence="3 11">Shikimate kinase</fullName>
        <shortName evidence="11">SK</shortName>
        <ecNumber evidence="3 11">2.7.1.71</ecNumber>
    </recommendedName>
</protein>
<dbReference type="EMBL" id="FLOB01000011">
    <property type="protein sequence ID" value="SBS36107.1"/>
    <property type="molecule type" value="Genomic_DNA"/>
</dbReference>
<dbReference type="AlphaFoldDB" id="A0A1A8TRF6"/>
<keyword evidence="11" id="KW-0963">Cytoplasm</keyword>
<dbReference type="GO" id="GO:0008652">
    <property type="term" value="P:amino acid biosynthetic process"/>
    <property type="evidence" value="ECO:0007669"/>
    <property type="project" value="UniProtKB-KW"/>
</dbReference>
<dbReference type="InterPro" id="IPR027417">
    <property type="entry name" value="P-loop_NTPase"/>
</dbReference>
<feature type="binding site" evidence="11">
    <location>
        <position position="159"/>
    </location>
    <ligand>
        <name>ATP</name>
        <dbReference type="ChEBI" id="CHEBI:30616"/>
    </ligand>
</feature>
<dbReference type="HAMAP" id="MF_00109">
    <property type="entry name" value="Shikimate_kinase"/>
    <property type="match status" value="1"/>
</dbReference>
<evidence type="ECO:0000256" key="1">
    <source>
        <dbReference type="ARBA" id="ARBA00004842"/>
    </source>
</evidence>
<organism evidence="12 13">
    <name type="scientific">Marinomonas spartinae</name>
    <dbReference type="NCBI Taxonomy" id="1792290"/>
    <lineage>
        <taxon>Bacteria</taxon>
        <taxon>Pseudomonadati</taxon>
        <taxon>Pseudomonadota</taxon>
        <taxon>Gammaproteobacteria</taxon>
        <taxon>Oceanospirillales</taxon>
        <taxon>Oceanospirillaceae</taxon>
        <taxon>Marinomonas</taxon>
    </lineage>
</organism>